<dbReference type="CDD" id="cd12336">
    <property type="entry name" value="RRM_RBM7_like"/>
    <property type="match status" value="1"/>
</dbReference>
<evidence type="ECO:0000256" key="1">
    <source>
        <dbReference type="ARBA" id="ARBA00004642"/>
    </source>
</evidence>
<evidence type="ECO:0000256" key="3">
    <source>
        <dbReference type="ARBA" id="ARBA00023242"/>
    </source>
</evidence>
<dbReference type="InterPro" id="IPR035979">
    <property type="entry name" value="RBD_domain_sf"/>
</dbReference>
<dbReference type="PROSITE" id="PS50102">
    <property type="entry name" value="RRM"/>
    <property type="match status" value="1"/>
</dbReference>
<evidence type="ECO:0000256" key="4">
    <source>
        <dbReference type="PROSITE-ProRule" id="PRU00176"/>
    </source>
</evidence>
<feature type="compositionally biased region" description="Basic and acidic residues" evidence="5">
    <location>
        <begin position="229"/>
        <end position="257"/>
    </location>
</feature>
<gene>
    <name evidence="7" type="ORF">MAR_022015</name>
</gene>
<evidence type="ECO:0000259" key="6">
    <source>
        <dbReference type="PROSITE" id="PS50102"/>
    </source>
</evidence>
<keyword evidence="3" id="KW-0539">Nucleus</keyword>
<organism evidence="7 8">
    <name type="scientific">Mya arenaria</name>
    <name type="common">Soft-shell clam</name>
    <dbReference type="NCBI Taxonomy" id="6604"/>
    <lineage>
        <taxon>Eukaryota</taxon>
        <taxon>Metazoa</taxon>
        <taxon>Spiralia</taxon>
        <taxon>Lophotrochozoa</taxon>
        <taxon>Mollusca</taxon>
        <taxon>Bivalvia</taxon>
        <taxon>Autobranchia</taxon>
        <taxon>Heteroconchia</taxon>
        <taxon>Euheterodonta</taxon>
        <taxon>Imparidentia</taxon>
        <taxon>Neoheterodontei</taxon>
        <taxon>Myida</taxon>
        <taxon>Myoidea</taxon>
        <taxon>Myidae</taxon>
        <taxon>Mya</taxon>
    </lineage>
</organism>
<dbReference type="Proteomes" id="UP001164746">
    <property type="component" value="Chromosome 5"/>
</dbReference>
<proteinExistence type="predicted"/>
<feature type="compositionally biased region" description="Low complexity" evidence="5">
    <location>
        <begin position="110"/>
        <end position="130"/>
    </location>
</feature>
<protein>
    <submittedName>
        <fullName evidence="7">RBM7-like protein</fullName>
    </submittedName>
</protein>
<dbReference type="InterPro" id="IPR000504">
    <property type="entry name" value="RRM_dom"/>
</dbReference>
<keyword evidence="8" id="KW-1185">Reference proteome</keyword>
<dbReference type="EMBL" id="CP111016">
    <property type="protein sequence ID" value="WAR06646.1"/>
    <property type="molecule type" value="Genomic_DNA"/>
</dbReference>
<dbReference type="Pfam" id="PF00076">
    <property type="entry name" value="RRM_1"/>
    <property type="match status" value="1"/>
</dbReference>
<dbReference type="InterPro" id="IPR052285">
    <property type="entry name" value="NEXT_complex_subunit"/>
</dbReference>
<dbReference type="SMART" id="SM00360">
    <property type="entry name" value="RRM"/>
    <property type="match status" value="1"/>
</dbReference>
<feature type="domain" description="RRM" evidence="6">
    <location>
        <begin position="7"/>
        <end position="80"/>
    </location>
</feature>
<dbReference type="InterPro" id="IPR012677">
    <property type="entry name" value="Nucleotide-bd_a/b_plait_sf"/>
</dbReference>
<dbReference type="SUPFAM" id="SSF54928">
    <property type="entry name" value="RNA-binding domain, RBD"/>
    <property type="match status" value="1"/>
</dbReference>
<keyword evidence="2 4" id="KW-0694">RNA-binding</keyword>
<feature type="compositionally biased region" description="Basic and acidic residues" evidence="5">
    <location>
        <begin position="197"/>
        <end position="219"/>
    </location>
</feature>
<feature type="compositionally biased region" description="Basic residues" evidence="5">
    <location>
        <begin position="258"/>
        <end position="273"/>
    </location>
</feature>
<dbReference type="PANTHER" id="PTHR13798:SF11">
    <property type="entry name" value="RNA-BINDING PROTEIN 7-RELATED"/>
    <property type="match status" value="1"/>
</dbReference>
<evidence type="ECO:0000256" key="2">
    <source>
        <dbReference type="ARBA" id="ARBA00022884"/>
    </source>
</evidence>
<evidence type="ECO:0000313" key="7">
    <source>
        <dbReference type="EMBL" id="WAR06646.1"/>
    </source>
</evidence>
<name>A0ABY7ED50_MYAAR</name>
<feature type="compositionally biased region" description="Basic and acidic residues" evidence="5">
    <location>
        <begin position="168"/>
        <end position="189"/>
    </location>
</feature>
<reference evidence="7" key="1">
    <citation type="submission" date="2022-11" db="EMBL/GenBank/DDBJ databases">
        <title>Centuries of genome instability and evolution in soft-shell clam transmissible cancer (bioRxiv).</title>
        <authorList>
            <person name="Hart S.F.M."/>
            <person name="Yonemitsu M.A."/>
            <person name="Giersch R.M."/>
            <person name="Beal B.F."/>
            <person name="Arriagada G."/>
            <person name="Davis B.W."/>
            <person name="Ostrander E.A."/>
            <person name="Goff S.P."/>
            <person name="Metzger M.J."/>
        </authorList>
    </citation>
    <scope>NUCLEOTIDE SEQUENCE</scope>
    <source>
        <strain evidence="7">MELC-2E11</strain>
        <tissue evidence="7">Siphon/mantle</tissue>
    </source>
</reference>
<accession>A0ABY7ED50</accession>
<dbReference type="Gene3D" id="3.30.70.330">
    <property type="match status" value="1"/>
</dbReference>
<feature type="region of interest" description="Disordered" evidence="5">
    <location>
        <begin position="104"/>
        <end position="273"/>
    </location>
</feature>
<sequence length="273" mass="31832">MSVDVDRTLWVGNLSEKVTDELLYELFLQAGPLEKVSIAKERDGRLKGFAFITFQHNASVPYTIQLFEGSQLHGRPLKLQCRPGSIHQQQQQQQQQLMMNMRNPYQQSSPIPQNPYMNPNMPMMRINSRPQNPYIGNQSPIPPQPNFQRSHTWHGGEMNSLSDNEQSGTRDGRDGSRDRDNGSSRERHTDRGRHRHTDRDRDNSGRDRSGSRNWNEDYRGSQSPSSYRDGYDNSGHDLQAKRQRVLEKTDRLKESYHRGNRHQHGHDRKRGRY</sequence>
<evidence type="ECO:0000256" key="5">
    <source>
        <dbReference type="SAM" id="MobiDB-lite"/>
    </source>
</evidence>
<evidence type="ECO:0000313" key="8">
    <source>
        <dbReference type="Proteomes" id="UP001164746"/>
    </source>
</evidence>
<dbReference type="PANTHER" id="PTHR13798">
    <property type="entry name" value="RNA BINDING MOTIF RBM PROTEIN -RELATED"/>
    <property type="match status" value="1"/>
</dbReference>
<comment type="subcellular location">
    <subcellularLocation>
        <location evidence="1">Nucleus</location>
        <location evidence="1">Nucleoplasm</location>
    </subcellularLocation>
</comment>